<keyword evidence="2" id="KW-1185">Reference proteome</keyword>
<dbReference type="OrthoDB" id="3253623at2759"/>
<evidence type="ECO:0000313" key="1">
    <source>
        <dbReference type="EMBL" id="PBK84813.1"/>
    </source>
</evidence>
<name>A0A2H3D950_ARMGA</name>
<sequence>IFATRFDSFNPLSDKIAGKKVSVGALFITYLNLPPEEQFKPENIFLAGIILGPHEPSSDGIQSYFSPIVDFF</sequence>
<reference evidence="2" key="1">
    <citation type="journal article" date="2017" name="Nat. Ecol. Evol.">
        <title>Genome expansion and lineage-specific genetic innovations in the forest pathogenic fungi Armillaria.</title>
        <authorList>
            <person name="Sipos G."/>
            <person name="Prasanna A.N."/>
            <person name="Walter M.C."/>
            <person name="O'Connor E."/>
            <person name="Balint B."/>
            <person name="Krizsan K."/>
            <person name="Kiss B."/>
            <person name="Hess J."/>
            <person name="Varga T."/>
            <person name="Slot J."/>
            <person name="Riley R."/>
            <person name="Boka B."/>
            <person name="Rigling D."/>
            <person name="Barry K."/>
            <person name="Lee J."/>
            <person name="Mihaltcheva S."/>
            <person name="LaButti K."/>
            <person name="Lipzen A."/>
            <person name="Waldron R."/>
            <person name="Moloney N.M."/>
            <person name="Sperisen C."/>
            <person name="Kredics L."/>
            <person name="Vagvoelgyi C."/>
            <person name="Patrignani A."/>
            <person name="Fitzpatrick D."/>
            <person name="Nagy I."/>
            <person name="Doyle S."/>
            <person name="Anderson J.B."/>
            <person name="Grigoriev I.V."/>
            <person name="Gueldener U."/>
            <person name="Muensterkoetter M."/>
            <person name="Nagy L.G."/>
        </authorList>
    </citation>
    <scope>NUCLEOTIDE SEQUENCE [LARGE SCALE GENOMIC DNA]</scope>
    <source>
        <strain evidence="2">Ar21-2</strain>
    </source>
</reference>
<dbReference type="AlphaFoldDB" id="A0A2H3D950"/>
<protein>
    <submittedName>
        <fullName evidence="1">Uncharacterized protein</fullName>
    </submittedName>
</protein>
<dbReference type="InParanoid" id="A0A2H3D950"/>
<organism evidence="1 2">
    <name type="scientific">Armillaria gallica</name>
    <name type="common">Bulbous honey fungus</name>
    <name type="synonym">Armillaria bulbosa</name>
    <dbReference type="NCBI Taxonomy" id="47427"/>
    <lineage>
        <taxon>Eukaryota</taxon>
        <taxon>Fungi</taxon>
        <taxon>Dikarya</taxon>
        <taxon>Basidiomycota</taxon>
        <taxon>Agaricomycotina</taxon>
        <taxon>Agaricomycetes</taxon>
        <taxon>Agaricomycetidae</taxon>
        <taxon>Agaricales</taxon>
        <taxon>Marasmiineae</taxon>
        <taxon>Physalacriaceae</taxon>
        <taxon>Armillaria</taxon>
    </lineage>
</organism>
<evidence type="ECO:0000313" key="2">
    <source>
        <dbReference type="Proteomes" id="UP000217790"/>
    </source>
</evidence>
<dbReference type="EMBL" id="KZ293695">
    <property type="protein sequence ID" value="PBK84813.1"/>
    <property type="molecule type" value="Genomic_DNA"/>
</dbReference>
<dbReference type="STRING" id="47427.A0A2H3D950"/>
<dbReference type="Proteomes" id="UP000217790">
    <property type="component" value="Unassembled WGS sequence"/>
</dbReference>
<accession>A0A2H3D950</accession>
<gene>
    <name evidence="1" type="ORF">ARMGADRAFT_942805</name>
</gene>
<feature type="non-terminal residue" evidence="1">
    <location>
        <position position="1"/>
    </location>
</feature>
<proteinExistence type="predicted"/>